<dbReference type="Gramene" id="TuG1812G0100004043.01.T01">
    <property type="protein sequence ID" value="TuG1812G0100004043.01.T01.cds447473"/>
    <property type="gene ID" value="TuG1812G0100004043.01"/>
</dbReference>
<reference evidence="3" key="1">
    <citation type="journal article" date="2013" name="Nature">
        <title>Draft genome of the wheat A-genome progenitor Triticum urartu.</title>
        <authorList>
            <person name="Ling H.Q."/>
            <person name="Zhao S."/>
            <person name="Liu D."/>
            <person name="Wang J."/>
            <person name="Sun H."/>
            <person name="Zhang C."/>
            <person name="Fan H."/>
            <person name="Li D."/>
            <person name="Dong L."/>
            <person name="Tao Y."/>
            <person name="Gao C."/>
            <person name="Wu H."/>
            <person name="Li Y."/>
            <person name="Cui Y."/>
            <person name="Guo X."/>
            <person name="Zheng S."/>
            <person name="Wang B."/>
            <person name="Yu K."/>
            <person name="Liang Q."/>
            <person name="Yang W."/>
            <person name="Lou X."/>
            <person name="Chen J."/>
            <person name="Feng M."/>
            <person name="Jian J."/>
            <person name="Zhang X."/>
            <person name="Luo G."/>
            <person name="Jiang Y."/>
            <person name="Liu J."/>
            <person name="Wang Z."/>
            <person name="Sha Y."/>
            <person name="Zhang B."/>
            <person name="Wu H."/>
            <person name="Tang D."/>
            <person name="Shen Q."/>
            <person name="Xue P."/>
            <person name="Zou S."/>
            <person name="Wang X."/>
            <person name="Liu X."/>
            <person name="Wang F."/>
            <person name="Yang Y."/>
            <person name="An X."/>
            <person name="Dong Z."/>
            <person name="Zhang K."/>
            <person name="Zhang X."/>
            <person name="Luo M.C."/>
            <person name="Dvorak J."/>
            <person name="Tong Y."/>
            <person name="Wang J."/>
            <person name="Yang H."/>
            <person name="Li Z."/>
            <person name="Wang D."/>
            <person name="Zhang A."/>
            <person name="Wang J."/>
        </authorList>
    </citation>
    <scope>NUCLEOTIDE SEQUENCE</scope>
    <source>
        <strain evidence="3">cv. G1812</strain>
    </source>
</reference>
<reference evidence="2" key="2">
    <citation type="submission" date="2018-03" db="EMBL/GenBank/DDBJ databases">
        <title>The Triticum urartu genome reveals the dynamic nature of wheat genome evolution.</title>
        <authorList>
            <person name="Ling H."/>
            <person name="Ma B."/>
            <person name="Shi X."/>
            <person name="Liu H."/>
            <person name="Dong L."/>
            <person name="Sun H."/>
            <person name="Cao Y."/>
            <person name="Gao Q."/>
            <person name="Zheng S."/>
            <person name="Li Y."/>
            <person name="Yu Y."/>
            <person name="Du H."/>
            <person name="Qi M."/>
            <person name="Li Y."/>
            <person name="Yu H."/>
            <person name="Cui Y."/>
            <person name="Wang N."/>
            <person name="Chen C."/>
            <person name="Wu H."/>
            <person name="Zhao Y."/>
            <person name="Zhang J."/>
            <person name="Li Y."/>
            <person name="Zhou W."/>
            <person name="Zhang B."/>
            <person name="Hu W."/>
            <person name="Eijk M."/>
            <person name="Tang J."/>
            <person name="Witsenboer H."/>
            <person name="Zhao S."/>
            <person name="Li Z."/>
            <person name="Zhang A."/>
            <person name="Wang D."/>
            <person name="Liang C."/>
        </authorList>
    </citation>
    <scope>NUCLEOTIDE SEQUENCE [LARGE SCALE GENOMIC DNA]</scope>
    <source>
        <strain evidence="2">cv. G1812</strain>
    </source>
</reference>
<accession>A0A8R7K575</accession>
<organism evidence="2 3">
    <name type="scientific">Triticum urartu</name>
    <name type="common">Red wild einkorn</name>
    <name type="synonym">Crithodium urartu</name>
    <dbReference type="NCBI Taxonomy" id="4572"/>
    <lineage>
        <taxon>Eukaryota</taxon>
        <taxon>Viridiplantae</taxon>
        <taxon>Streptophyta</taxon>
        <taxon>Embryophyta</taxon>
        <taxon>Tracheophyta</taxon>
        <taxon>Spermatophyta</taxon>
        <taxon>Magnoliopsida</taxon>
        <taxon>Liliopsida</taxon>
        <taxon>Poales</taxon>
        <taxon>Poaceae</taxon>
        <taxon>BOP clade</taxon>
        <taxon>Pooideae</taxon>
        <taxon>Triticodae</taxon>
        <taxon>Triticeae</taxon>
        <taxon>Triticinae</taxon>
        <taxon>Triticum</taxon>
    </lineage>
</organism>
<feature type="region of interest" description="Disordered" evidence="1">
    <location>
        <begin position="56"/>
        <end position="89"/>
    </location>
</feature>
<dbReference type="EnsemblPlants" id="TuG1812G0100004043.01.T01">
    <property type="protein sequence ID" value="TuG1812G0100004043.01.T01.cds447473"/>
    <property type="gene ID" value="TuG1812G0100004043.01"/>
</dbReference>
<keyword evidence="3" id="KW-1185">Reference proteome</keyword>
<evidence type="ECO:0000256" key="1">
    <source>
        <dbReference type="SAM" id="MobiDB-lite"/>
    </source>
</evidence>
<feature type="compositionally biased region" description="Low complexity" evidence="1">
    <location>
        <begin position="58"/>
        <end position="74"/>
    </location>
</feature>
<evidence type="ECO:0000313" key="3">
    <source>
        <dbReference type="Proteomes" id="UP000015106"/>
    </source>
</evidence>
<protein>
    <submittedName>
        <fullName evidence="2">Uncharacterized protein</fullName>
    </submittedName>
</protein>
<evidence type="ECO:0000313" key="2">
    <source>
        <dbReference type="EnsemblPlants" id="TuG1812G0100004043.01.T01.cds447473"/>
    </source>
</evidence>
<dbReference type="AlphaFoldDB" id="A0A8R7K575"/>
<proteinExistence type="predicted"/>
<reference evidence="2" key="3">
    <citation type="submission" date="2022-06" db="UniProtKB">
        <authorList>
            <consortium name="EnsemblPlants"/>
        </authorList>
    </citation>
    <scope>IDENTIFICATION</scope>
</reference>
<sequence>PCPPSLVNLSLSLTHLDRHRRRHRRLRPPPNLQPCISTIRRALSVLAMPPISPDLWQDGAGQAASSPSSSVAARSARRDSDTSGSSKARRCSSDLYVLAIDLFCSP</sequence>
<dbReference type="Proteomes" id="UP000015106">
    <property type="component" value="Chromosome 1"/>
</dbReference>
<name>A0A8R7K575_TRIUA</name>